<dbReference type="Gene3D" id="1.10.510.10">
    <property type="entry name" value="Transferase(Phosphotransferase) domain 1"/>
    <property type="match status" value="1"/>
</dbReference>
<dbReference type="PANTHER" id="PTHR44329:SF288">
    <property type="entry name" value="MITOGEN-ACTIVATED PROTEIN KINASE KINASE KINASE 20"/>
    <property type="match status" value="1"/>
</dbReference>
<sequence length="582" mass="66055">MWGDIEHEEATEELIGGGELHEIELEDLIFYERCGGGTFGSVYRALWRSQNMIVAVKNILVLEKEAQVLSVLSHKNIIRFFGAVIQDPSFCLVTEYASNGSLYAFLRNPNNELDFKRIVKWAEDIARGIHYLHSEAPVKVIHRDLKSKNVVISEDWICKLCDFGASRFIGSTTKMSLAGTFPWMAPEVIQSMPVSESCDTWSYGVVLWELLTKEVPFNGIEGIQVAWLVVEKGERLMIPSECPPLFARLMRQCWELEPKKRPSLKQILQVVEQMQDDESLPGLTNSFLEHRNIWKKEIQATLDRLKRAEIDISLKEQELKEREMKLKEREKNLEQQFKVVDLDDHDVNTWRDVDVYQWVIQLGSSGNTLDLAQYAEVFLKNHINGRRLLRLTQNDLRAMGISSVGHIMDLFTEIQLLNAHNIRLLNFPPLVKDSTSSVSSTVVSEQKTVSITLIFGHHLRAGHAPEVSVTSAPNVILSRPPFWSFARNGVNSSAKQLPLVQDFIVISSFPYTDSPHRALQEPTELPVISHALAVLAVLWRSWHFQPTPASVPCWGWRAANVTGRYVVVAAASHTVEPATSRM</sequence>
<evidence type="ECO:0000256" key="2">
    <source>
        <dbReference type="ARBA" id="ARBA00022679"/>
    </source>
</evidence>
<dbReference type="SUPFAM" id="SSF56112">
    <property type="entry name" value="Protein kinase-like (PK-like)"/>
    <property type="match status" value="1"/>
</dbReference>
<dbReference type="Pfam" id="PF07714">
    <property type="entry name" value="PK_Tyr_Ser-Thr"/>
    <property type="match status" value="1"/>
</dbReference>
<evidence type="ECO:0000256" key="4">
    <source>
        <dbReference type="ARBA" id="ARBA00022777"/>
    </source>
</evidence>
<keyword evidence="4" id="KW-0418">Kinase</keyword>
<dbReference type="InterPro" id="IPR051681">
    <property type="entry name" value="Ser/Thr_Kinases-Pseudokinases"/>
</dbReference>
<dbReference type="PRINTS" id="PR00109">
    <property type="entry name" value="TYRKINASE"/>
</dbReference>
<evidence type="ECO:0000259" key="8">
    <source>
        <dbReference type="PROSITE" id="PS50105"/>
    </source>
</evidence>
<accession>A0A2T7PAN8</accession>
<evidence type="ECO:0000256" key="6">
    <source>
        <dbReference type="SAM" id="Coils"/>
    </source>
</evidence>
<dbReference type="SMART" id="SM00220">
    <property type="entry name" value="S_TKc"/>
    <property type="match status" value="1"/>
</dbReference>
<dbReference type="Pfam" id="PF00536">
    <property type="entry name" value="SAM_1"/>
    <property type="match status" value="1"/>
</dbReference>
<dbReference type="PROSITE" id="PS50011">
    <property type="entry name" value="PROTEIN_KINASE_DOM"/>
    <property type="match status" value="1"/>
</dbReference>
<dbReference type="AlphaFoldDB" id="A0A2T7PAN8"/>
<protein>
    <recommendedName>
        <fullName evidence="11">Protein kinase domain-containing protein</fullName>
    </recommendedName>
</protein>
<dbReference type="GO" id="GO:0005737">
    <property type="term" value="C:cytoplasm"/>
    <property type="evidence" value="ECO:0007669"/>
    <property type="project" value="TreeGrafter"/>
</dbReference>
<proteinExistence type="predicted"/>
<evidence type="ECO:0000256" key="1">
    <source>
        <dbReference type="ARBA" id="ARBA00022527"/>
    </source>
</evidence>
<name>A0A2T7PAN8_POMCA</name>
<evidence type="ECO:0000256" key="5">
    <source>
        <dbReference type="ARBA" id="ARBA00022840"/>
    </source>
</evidence>
<evidence type="ECO:0000313" key="9">
    <source>
        <dbReference type="EMBL" id="PVD30476.1"/>
    </source>
</evidence>
<dbReference type="GO" id="GO:0004674">
    <property type="term" value="F:protein serine/threonine kinase activity"/>
    <property type="evidence" value="ECO:0007669"/>
    <property type="project" value="UniProtKB-KW"/>
</dbReference>
<dbReference type="Gene3D" id="1.10.150.50">
    <property type="entry name" value="Transcription Factor, Ets-1"/>
    <property type="match status" value="1"/>
</dbReference>
<keyword evidence="3" id="KW-0547">Nucleotide-binding</keyword>
<evidence type="ECO:0000256" key="3">
    <source>
        <dbReference type="ARBA" id="ARBA00022741"/>
    </source>
</evidence>
<dbReference type="Gene3D" id="3.30.200.20">
    <property type="entry name" value="Phosphorylase Kinase, domain 1"/>
    <property type="match status" value="1"/>
</dbReference>
<dbReference type="InterPro" id="IPR013761">
    <property type="entry name" value="SAM/pointed_sf"/>
</dbReference>
<evidence type="ECO:0008006" key="11">
    <source>
        <dbReference type="Google" id="ProtNLM"/>
    </source>
</evidence>
<keyword evidence="6" id="KW-0175">Coiled coil</keyword>
<dbReference type="InterPro" id="IPR001660">
    <property type="entry name" value="SAM"/>
</dbReference>
<dbReference type="STRING" id="400727.A0A2T7PAN8"/>
<comment type="caution">
    <text evidence="9">The sequence shown here is derived from an EMBL/GenBank/DDBJ whole genome shotgun (WGS) entry which is preliminary data.</text>
</comment>
<keyword evidence="2" id="KW-0808">Transferase</keyword>
<keyword evidence="5" id="KW-0067">ATP-binding</keyword>
<feature type="domain" description="Protein kinase" evidence="7">
    <location>
        <begin position="28"/>
        <end position="288"/>
    </location>
</feature>
<dbReference type="PANTHER" id="PTHR44329">
    <property type="entry name" value="SERINE/THREONINE-PROTEIN KINASE TNNI3K-RELATED"/>
    <property type="match status" value="1"/>
</dbReference>
<feature type="coiled-coil region" evidence="6">
    <location>
        <begin position="298"/>
        <end position="336"/>
    </location>
</feature>
<dbReference type="Proteomes" id="UP000245119">
    <property type="component" value="Linkage Group LG5"/>
</dbReference>
<dbReference type="SUPFAM" id="SSF47769">
    <property type="entry name" value="SAM/Pointed domain"/>
    <property type="match status" value="1"/>
</dbReference>
<keyword evidence="1" id="KW-0723">Serine/threonine-protein kinase</keyword>
<dbReference type="InterPro" id="IPR000719">
    <property type="entry name" value="Prot_kinase_dom"/>
</dbReference>
<reference evidence="9 10" key="1">
    <citation type="submission" date="2018-04" db="EMBL/GenBank/DDBJ databases">
        <title>The genome of golden apple snail Pomacea canaliculata provides insight into stress tolerance and invasive adaptation.</title>
        <authorList>
            <person name="Liu C."/>
            <person name="Liu B."/>
            <person name="Ren Y."/>
            <person name="Zhang Y."/>
            <person name="Wang H."/>
            <person name="Li S."/>
            <person name="Jiang F."/>
            <person name="Yin L."/>
            <person name="Zhang G."/>
            <person name="Qian W."/>
            <person name="Fan W."/>
        </authorList>
    </citation>
    <scope>NUCLEOTIDE SEQUENCE [LARGE SCALE GENOMIC DNA]</scope>
    <source>
        <strain evidence="9">SZHN2017</strain>
        <tissue evidence="9">Muscle</tissue>
    </source>
</reference>
<feature type="domain" description="SAM" evidence="8">
    <location>
        <begin position="350"/>
        <end position="420"/>
    </location>
</feature>
<dbReference type="InterPro" id="IPR008271">
    <property type="entry name" value="Ser/Thr_kinase_AS"/>
</dbReference>
<dbReference type="PROSITE" id="PS00108">
    <property type="entry name" value="PROTEIN_KINASE_ST"/>
    <property type="match status" value="1"/>
</dbReference>
<keyword evidence="10" id="KW-1185">Reference proteome</keyword>
<dbReference type="GO" id="GO:0005524">
    <property type="term" value="F:ATP binding"/>
    <property type="evidence" value="ECO:0007669"/>
    <property type="project" value="UniProtKB-KW"/>
</dbReference>
<organism evidence="9 10">
    <name type="scientific">Pomacea canaliculata</name>
    <name type="common">Golden apple snail</name>
    <dbReference type="NCBI Taxonomy" id="400727"/>
    <lineage>
        <taxon>Eukaryota</taxon>
        <taxon>Metazoa</taxon>
        <taxon>Spiralia</taxon>
        <taxon>Lophotrochozoa</taxon>
        <taxon>Mollusca</taxon>
        <taxon>Gastropoda</taxon>
        <taxon>Caenogastropoda</taxon>
        <taxon>Architaenioglossa</taxon>
        <taxon>Ampullarioidea</taxon>
        <taxon>Ampullariidae</taxon>
        <taxon>Pomacea</taxon>
    </lineage>
</organism>
<dbReference type="PROSITE" id="PS50105">
    <property type="entry name" value="SAM_DOMAIN"/>
    <property type="match status" value="1"/>
</dbReference>
<dbReference type="OrthoDB" id="339325at2759"/>
<dbReference type="SMART" id="SM00454">
    <property type="entry name" value="SAM"/>
    <property type="match status" value="1"/>
</dbReference>
<dbReference type="EMBL" id="PZQS01000005">
    <property type="protein sequence ID" value="PVD30476.1"/>
    <property type="molecule type" value="Genomic_DNA"/>
</dbReference>
<dbReference type="InterPro" id="IPR011009">
    <property type="entry name" value="Kinase-like_dom_sf"/>
</dbReference>
<evidence type="ECO:0000313" key="10">
    <source>
        <dbReference type="Proteomes" id="UP000245119"/>
    </source>
</evidence>
<gene>
    <name evidence="9" type="ORF">C0Q70_09742</name>
</gene>
<evidence type="ECO:0000259" key="7">
    <source>
        <dbReference type="PROSITE" id="PS50011"/>
    </source>
</evidence>
<dbReference type="InterPro" id="IPR001245">
    <property type="entry name" value="Ser-Thr/Tyr_kinase_cat_dom"/>
</dbReference>